<gene>
    <name evidence="2" type="ORF">MYCFIDRAFT_80083</name>
</gene>
<dbReference type="PROSITE" id="PS50181">
    <property type="entry name" value="FBOX"/>
    <property type="match status" value="1"/>
</dbReference>
<name>N1QBU8_PSEFD</name>
<dbReference type="InterPro" id="IPR001810">
    <property type="entry name" value="F-box_dom"/>
</dbReference>
<dbReference type="Proteomes" id="UP000016932">
    <property type="component" value="Unassembled WGS sequence"/>
</dbReference>
<dbReference type="GeneID" id="19341667"/>
<feature type="domain" description="F-box" evidence="1">
    <location>
        <begin position="14"/>
        <end position="52"/>
    </location>
</feature>
<proteinExistence type="predicted"/>
<sequence>MADRSAASRTFCVTELLEMILVNLDVKDITKLKRVCKDWKEVIATSKQLRQICFLEPIEPTRAVVGSVKNFWEYSGLKIVSLANNQAHEQRSMLSLAHSQTHEQCSLAIRRTGFTFGKLREFVPEKMPEGEHDYVFLDAPGILLDSLLEQVFNRTLDA</sequence>
<evidence type="ECO:0000313" key="3">
    <source>
        <dbReference type="Proteomes" id="UP000016932"/>
    </source>
</evidence>
<organism evidence="2 3">
    <name type="scientific">Pseudocercospora fijiensis (strain CIRAD86)</name>
    <name type="common">Black leaf streak disease fungus</name>
    <name type="synonym">Mycosphaerella fijiensis</name>
    <dbReference type="NCBI Taxonomy" id="383855"/>
    <lineage>
        <taxon>Eukaryota</taxon>
        <taxon>Fungi</taxon>
        <taxon>Dikarya</taxon>
        <taxon>Ascomycota</taxon>
        <taxon>Pezizomycotina</taxon>
        <taxon>Dothideomycetes</taxon>
        <taxon>Dothideomycetidae</taxon>
        <taxon>Mycosphaerellales</taxon>
        <taxon>Mycosphaerellaceae</taxon>
        <taxon>Pseudocercospora</taxon>
    </lineage>
</organism>
<dbReference type="Gene3D" id="1.20.1280.50">
    <property type="match status" value="1"/>
</dbReference>
<dbReference type="VEuPathDB" id="FungiDB:MYCFIDRAFT_80083"/>
<dbReference type="KEGG" id="pfj:MYCFIDRAFT_80083"/>
<protein>
    <recommendedName>
        <fullName evidence="1">F-box domain-containing protein</fullName>
    </recommendedName>
</protein>
<keyword evidence="3" id="KW-1185">Reference proteome</keyword>
<dbReference type="HOGENOM" id="CLU_1670144_0_0_1"/>
<dbReference type="RefSeq" id="XP_007920542.1">
    <property type="nucleotide sequence ID" value="XM_007922351.1"/>
</dbReference>
<evidence type="ECO:0000259" key="1">
    <source>
        <dbReference type="PROSITE" id="PS50181"/>
    </source>
</evidence>
<dbReference type="AlphaFoldDB" id="N1QBU8"/>
<dbReference type="InterPro" id="IPR036047">
    <property type="entry name" value="F-box-like_dom_sf"/>
</dbReference>
<dbReference type="OrthoDB" id="3637343at2759"/>
<evidence type="ECO:0000313" key="2">
    <source>
        <dbReference type="EMBL" id="EME88703.1"/>
    </source>
</evidence>
<reference evidence="2 3" key="1">
    <citation type="journal article" date="2012" name="PLoS Pathog.">
        <title>Diverse lifestyles and strategies of plant pathogenesis encoded in the genomes of eighteen Dothideomycetes fungi.</title>
        <authorList>
            <person name="Ohm R.A."/>
            <person name="Feau N."/>
            <person name="Henrissat B."/>
            <person name="Schoch C.L."/>
            <person name="Horwitz B.A."/>
            <person name="Barry K.W."/>
            <person name="Condon B.J."/>
            <person name="Copeland A.C."/>
            <person name="Dhillon B."/>
            <person name="Glaser F."/>
            <person name="Hesse C.N."/>
            <person name="Kosti I."/>
            <person name="LaButti K."/>
            <person name="Lindquist E.A."/>
            <person name="Lucas S."/>
            <person name="Salamov A.A."/>
            <person name="Bradshaw R.E."/>
            <person name="Ciuffetti L."/>
            <person name="Hamelin R.C."/>
            <person name="Kema G.H.J."/>
            <person name="Lawrence C."/>
            <person name="Scott J.A."/>
            <person name="Spatafora J.W."/>
            <person name="Turgeon B.G."/>
            <person name="de Wit P.J.G.M."/>
            <person name="Zhong S."/>
            <person name="Goodwin S.B."/>
            <person name="Grigoriev I.V."/>
        </authorList>
    </citation>
    <scope>NUCLEOTIDE SEQUENCE [LARGE SCALE GENOMIC DNA]</scope>
    <source>
        <strain evidence="2 3">CIRAD86</strain>
    </source>
</reference>
<dbReference type="SUPFAM" id="SSF81383">
    <property type="entry name" value="F-box domain"/>
    <property type="match status" value="1"/>
</dbReference>
<accession>N1QBU8</accession>
<dbReference type="CDD" id="cd09917">
    <property type="entry name" value="F-box_SF"/>
    <property type="match status" value="1"/>
</dbReference>
<dbReference type="EMBL" id="KB446555">
    <property type="protein sequence ID" value="EME88703.1"/>
    <property type="molecule type" value="Genomic_DNA"/>
</dbReference>
<dbReference type="Pfam" id="PF12937">
    <property type="entry name" value="F-box-like"/>
    <property type="match status" value="1"/>
</dbReference>